<sequence length="85" mass="9560">IGDLRKKLEKAQKEKDGIQLTIEKLKNESKGLKKLIECQIVDNCRKGLGYESYNAVPPSHIGNFMPPQPDLSYTSLDEFAVNLVI</sequence>
<accession>A0A699ULX9</accession>
<evidence type="ECO:0000256" key="1">
    <source>
        <dbReference type="SAM" id="Coils"/>
    </source>
</evidence>
<comment type="caution">
    <text evidence="2">The sequence shown here is derived from an EMBL/GenBank/DDBJ whole genome shotgun (WGS) entry which is preliminary data.</text>
</comment>
<feature type="non-terminal residue" evidence="2">
    <location>
        <position position="1"/>
    </location>
</feature>
<keyword evidence="1" id="KW-0175">Coiled coil</keyword>
<reference evidence="2" key="1">
    <citation type="journal article" date="2019" name="Sci. Rep.">
        <title>Draft genome of Tanacetum cinerariifolium, the natural source of mosquito coil.</title>
        <authorList>
            <person name="Yamashiro T."/>
            <person name="Shiraishi A."/>
            <person name="Satake H."/>
            <person name="Nakayama K."/>
        </authorList>
    </citation>
    <scope>NUCLEOTIDE SEQUENCE</scope>
</reference>
<protein>
    <submittedName>
        <fullName evidence="2">Uncharacterized protein</fullName>
    </submittedName>
</protein>
<evidence type="ECO:0000313" key="2">
    <source>
        <dbReference type="EMBL" id="GFD22459.1"/>
    </source>
</evidence>
<proteinExistence type="predicted"/>
<dbReference type="AlphaFoldDB" id="A0A699ULX9"/>
<gene>
    <name evidence="2" type="ORF">Tci_894428</name>
</gene>
<feature type="coiled-coil region" evidence="1">
    <location>
        <begin position="1"/>
        <end position="35"/>
    </location>
</feature>
<organism evidence="2">
    <name type="scientific">Tanacetum cinerariifolium</name>
    <name type="common">Dalmatian daisy</name>
    <name type="synonym">Chrysanthemum cinerariifolium</name>
    <dbReference type="NCBI Taxonomy" id="118510"/>
    <lineage>
        <taxon>Eukaryota</taxon>
        <taxon>Viridiplantae</taxon>
        <taxon>Streptophyta</taxon>
        <taxon>Embryophyta</taxon>
        <taxon>Tracheophyta</taxon>
        <taxon>Spermatophyta</taxon>
        <taxon>Magnoliopsida</taxon>
        <taxon>eudicotyledons</taxon>
        <taxon>Gunneridae</taxon>
        <taxon>Pentapetalae</taxon>
        <taxon>asterids</taxon>
        <taxon>campanulids</taxon>
        <taxon>Asterales</taxon>
        <taxon>Asteraceae</taxon>
        <taxon>Asteroideae</taxon>
        <taxon>Anthemideae</taxon>
        <taxon>Anthemidinae</taxon>
        <taxon>Tanacetum</taxon>
    </lineage>
</organism>
<name>A0A699ULX9_TANCI</name>
<dbReference type="EMBL" id="BKCJ011337341">
    <property type="protein sequence ID" value="GFD22459.1"/>
    <property type="molecule type" value="Genomic_DNA"/>
</dbReference>